<dbReference type="GO" id="GO:0005634">
    <property type="term" value="C:nucleus"/>
    <property type="evidence" value="ECO:0007669"/>
    <property type="project" value="UniProtKB-SubCell"/>
</dbReference>
<gene>
    <name evidence="8" type="primary">LOC113705252</name>
</gene>
<feature type="compositionally biased region" description="Basic and acidic residues" evidence="5">
    <location>
        <begin position="754"/>
        <end position="768"/>
    </location>
</feature>
<keyword evidence="4" id="KW-0539">Nucleus</keyword>
<comment type="subcellular location">
    <subcellularLocation>
        <location evidence="1">Nucleus</location>
    </subcellularLocation>
</comment>
<feature type="region of interest" description="Disordered" evidence="5">
    <location>
        <begin position="725"/>
        <end position="768"/>
    </location>
</feature>
<evidence type="ECO:0000256" key="2">
    <source>
        <dbReference type="ARBA" id="ARBA00023015"/>
    </source>
</evidence>
<evidence type="ECO:0000313" key="8">
    <source>
        <dbReference type="RefSeq" id="XP_027082847.1"/>
    </source>
</evidence>
<keyword evidence="2" id="KW-0805">Transcription regulation</keyword>
<protein>
    <submittedName>
        <fullName evidence="8">Transcription factor LHW isoform X1</fullName>
    </submittedName>
</protein>
<evidence type="ECO:0000259" key="6">
    <source>
        <dbReference type="PROSITE" id="PS50888"/>
    </source>
</evidence>
<dbReference type="OrthoDB" id="1883654at2759"/>
<proteinExistence type="predicted"/>
<dbReference type="Pfam" id="PF14215">
    <property type="entry name" value="bHLH-MYC_N"/>
    <property type="match status" value="1"/>
</dbReference>
<dbReference type="GO" id="GO:0046983">
    <property type="term" value="F:protein dimerization activity"/>
    <property type="evidence" value="ECO:0007669"/>
    <property type="project" value="InterPro"/>
</dbReference>
<dbReference type="InterPro" id="IPR011598">
    <property type="entry name" value="bHLH_dom"/>
</dbReference>
<dbReference type="PROSITE" id="PS50888">
    <property type="entry name" value="BHLH"/>
    <property type="match status" value="1"/>
</dbReference>
<feature type="domain" description="BHLH" evidence="6">
    <location>
        <begin position="753"/>
        <end position="802"/>
    </location>
</feature>
<evidence type="ECO:0000256" key="3">
    <source>
        <dbReference type="ARBA" id="ARBA00023163"/>
    </source>
</evidence>
<accession>A0A6P6TYI8</accession>
<reference evidence="8" key="2">
    <citation type="submission" date="2025-08" db="UniProtKB">
        <authorList>
            <consortium name="RefSeq"/>
        </authorList>
    </citation>
    <scope>IDENTIFICATION</scope>
    <source>
        <tissue evidence="8">Leaves</tissue>
    </source>
</reference>
<name>A0A6P6TYI8_COFAR</name>
<dbReference type="GeneID" id="113705252"/>
<evidence type="ECO:0000313" key="7">
    <source>
        <dbReference type="Proteomes" id="UP001652660"/>
    </source>
</evidence>
<dbReference type="Proteomes" id="UP001652660">
    <property type="component" value="Chromosome 1e"/>
</dbReference>
<keyword evidence="3" id="KW-0804">Transcription</keyword>
<dbReference type="InterPro" id="IPR043561">
    <property type="entry name" value="LHW-like"/>
</dbReference>
<evidence type="ECO:0000256" key="1">
    <source>
        <dbReference type="ARBA" id="ARBA00004123"/>
    </source>
</evidence>
<evidence type="ECO:0000256" key="4">
    <source>
        <dbReference type="ARBA" id="ARBA00023242"/>
    </source>
</evidence>
<feature type="region of interest" description="Disordered" evidence="5">
    <location>
        <begin position="692"/>
        <end position="712"/>
    </location>
</feature>
<dbReference type="AlphaFoldDB" id="A0A6P6TYI8"/>
<sequence>MGSLLKEALKTLCGVNQWSYAVFWKIGCQNPKLLIWEECYYEPVIYATGLPRNSGIEGFENWNSAEACNSQLGVGAGNELHLLVNKMMMENQVNVLGEGLVGRAAFTGSHQWILSENYRRDAHPPEVLKEVVQQFSAGMQTIAVIPVLPHGVVQLGSCMPIMENVAFVNDVKTLVLQLGCVPRILLSESYATKEPAPKLGIPVCAGSSFMRNCSESSDMYASTPFIANSCDFKTNLTQMEACLAQTSGAIGQVQGIDHPSVAMFQASDFCRSPLASHVEQYQAKIGPSANTNSPSTGQLANGVAKAEVMCSNPEVSLNQQSFLCIPRSTFNCQPAIGSSDINRGSLKFLEQQILSNSSFQNHMDKSFNVSNNMMMSILRANAGLVSSSSQDSVTCQSANVGESYGGVKSNRISVSTMGSLSDADLLSCNSNSGAHNVSDSQIANSSKLEGSLSKAVDCSSACKLLTNNSASGYPSADNKLIGIHLVDVNDRVDNDLHQAFSAQLSQQSDNTCLSECNPSLIPKDEKHGNGVQSLTLGEALYGDGCAQNPSGDDLFDILGVDFRNKLLNCGWNNSQNSTCDSSITYLDKNSSVWFKGSDASTDLYPVNQGQSESSIFSGASTDHLLDAVISSIQPSGKLNMDDSVSCRTMLTNTSSSSAPNASRPCSMVSLSGQTQGDLFAFPKSMTKPGSLGSYSLGSGPGKDDKGSYSNSGSICGSQISSWIEHQDVKPSSSVSTAYSKKPDEMTKTNRKRLKPGENPRPRPKDRQMIQDRVKELREIVPNGAKCSIDALLERTIKHMLFLQSVTKHADKLKHTGDFKQILGKEGGLLIKDNYDGGVTWAYELGSQSMVCPIIVEDLNQHRQMLVEMLCEERGLFLEIADIIRGLGLTILKGIMETRNEKIWARFAVEANRDVTRTDIFIALVRLLEQTTKNGATLANCIESESMMVPQFQQATSIPASGRPCDLQ</sequence>
<dbReference type="PANTHER" id="PTHR46196:SF4">
    <property type="entry name" value="TRANSCRIPTION FACTOR LHW"/>
    <property type="match status" value="1"/>
</dbReference>
<feature type="compositionally biased region" description="Polar residues" evidence="5">
    <location>
        <begin position="725"/>
        <end position="738"/>
    </location>
</feature>
<dbReference type="InterPro" id="IPR025610">
    <property type="entry name" value="MYC/MYB_N"/>
</dbReference>
<dbReference type="CDD" id="cd18915">
    <property type="entry name" value="bHLH_AtLHW_like"/>
    <property type="match status" value="1"/>
</dbReference>
<dbReference type="PANTHER" id="PTHR46196">
    <property type="entry name" value="TRANSCRIPTION FACTOR BHLH155-LIKE ISOFORM X1-RELATED"/>
    <property type="match status" value="1"/>
</dbReference>
<dbReference type="GO" id="GO:0003700">
    <property type="term" value="F:DNA-binding transcription factor activity"/>
    <property type="evidence" value="ECO:0007669"/>
    <property type="project" value="InterPro"/>
</dbReference>
<dbReference type="RefSeq" id="XP_027082847.1">
    <property type="nucleotide sequence ID" value="XM_027227046.2"/>
</dbReference>
<dbReference type="Pfam" id="PF23176">
    <property type="entry name" value="bHLH_LHW"/>
    <property type="match status" value="1"/>
</dbReference>
<reference evidence="7" key="1">
    <citation type="journal article" date="2025" name="Foods">
        <title>Unveiling the Microbial Signatures of Arabica Coffee Cherries: Insights into Ripeness Specific Diversity, Functional Traits, and Implications for Quality and Safety.</title>
        <authorList>
            <consortium name="RefSeq"/>
            <person name="Tenea G.N."/>
            <person name="Cifuentes V."/>
            <person name="Reyes P."/>
            <person name="Cevallos-Vallejos M."/>
        </authorList>
    </citation>
    <scope>NUCLEOTIDE SEQUENCE [LARGE SCALE GENOMIC DNA]</scope>
</reference>
<keyword evidence="7" id="KW-1185">Reference proteome</keyword>
<organism evidence="7 8">
    <name type="scientific">Coffea arabica</name>
    <name type="common">Arabian coffee</name>
    <dbReference type="NCBI Taxonomy" id="13443"/>
    <lineage>
        <taxon>Eukaryota</taxon>
        <taxon>Viridiplantae</taxon>
        <taxon>Streptophyta</taxon>
        <taxon>Embryophyta</taxon>
        <taxon>Tracheophyta</taxon>
        <taxon>Spermatophyta</taxon>
        <taxon>Magnoliopsida</taxon>
        <taxon>eudicotyledons</taxon>
        <taxon>Gunneridae</taxon>
        <taxon>Pentapetalae</taxon>
        <taxon>asterids</taxon>
        <taxon>lamiids</taxon>
        <taxon>Gentianales</taxon>
        <taxon>Rubiaceae</taxon>
        <taxon>Ixoroideae</taxon>
        <taxon>Gardenieae complex</taxon>
        <taxon>Bertiereae - Coffeeae clade</taxon>
        <taxon>Coffeeae</taxon>
        <taxon>Coffea</taxon>
    </lineage>
</organism>
<evidence type="ECO:0000256" key="5">
    <source>
        <dbReference type="SAM" id="MobiDB-lite"/>
    </source>
</evidence>